<dbReference type="Gene3D" id="2.60.120.330">
    <property type="entry name" value="B-lactam Antibiotic, Isopenicillin N Synthase, Chain"/>
    <property type="match status" value="1"/>
</dbReference>
<feature type="region of interest" description="Disordered" evidence="1">
    <location>
        <begin position="35"/>
        <end position="59"/>
    </location>
</feature>
<name>A0AAD8KPG6_TARER</name>
<accession>A0AAD8KPG6</accession>
<reference evidence="3" key="1">
    <citation type="journal article" date="2023" name="bioRxiv">
        <title>Improved chromosome-level genome assembly for marigold (Tagetes erecta).</title>
        <authorList>
            <person name="Jiang F."/>
            <person name="Yuan L."/>
            <person name="Wang S."/>
            <person name="Wang H."/>
            <person name="Xu D."/>
            <person name="Wang A."/>
            <person name="Fan W."/>
        </authorList>
    </citation>
    <scope>NUCLEOTIDE SEQUENCE</scope>
    <source>
        <strain evidence="3">WSJ</strain>
        <tissue evidence="3">Leaf</tissue>
    </source>
</reference>
<evidence type="ECO:0008006" key="5">
    <source>
        <dbReference type="Google" id="ProtNLM"/>
    </source>
</evidence>
<keyword evidence="2" id="KW-1133">Transmembrane helix</keyword>
<evidence type="ECO:0000313" key="4">
    <source>
        <dbReference type="Proteomes" id="UP001229421"/>
    </source>
</evidence>
<evidence type="ECO:0000313" key="3">
    <source>
        <dbReference type="EMBL" id="KAK1426504.1"/>
    </source>
</evidence>
<gene>
    <name evidence="3" type="ORF">QVD17_15178</name>
</gene>
<dbReference type="Proteomes" id="UP001229421">
    <property type="component" value="Unassembled WGS sequence"/>
</dbReference>
<keyword evidence="2" id="KW-0472">Membrane</keyword>
<feature type="compositionally biased region" description="Polar residues" evidence="1">
    <location>
        <begin position="226"/>
        <end position="239"/>
    </location>
</feature>
<dbReference type="PANTHER" id="PTHR34945:SF4">
    <property type="entry name" value="2-OXOGLUTARATE (2OG) AND FE(II)-DEPENDENT OXYGENASE SUPERFAMILY PROTEIN"/>
    <property type="match status" value="1"/>
</dbReference>
<dbReference type="EMBL" id="JAUHHV010000004">
    <property type="protein sequence ID" value="KAK1426504.1"/>
    <property type="molecule type" value="Genomic_DNA"/>
</dbReference>
<dbReference type="InterPro" id="IPR027443">
    <property type="entry name" value="IPNS-like_sf"/>
</dbReference>
<dbReference type="PANTHER" id="PTHR34945">
    <property type="entry name" value="2-OXOGLUTARATE (2OG) AND FE(II)-DEPENDENT OXYGENASE SUPERFAMILY PROTEIN"/>
    <property type="match status" value="1"/>
</dbReference>
<sequence>MTIFDFYISTRIDPSHILPHKLPTMALARIKNRLTTSSVSAPPPSPMPTSARGNRGDQPFSTYLDKMKHMPDLSLPDYVNRSMIADVEYRLIKSRDRNSISEMMRSASKYGVFRIRGHGISTEELQQSFSEADFCFGLLADRWSRDGDREEFQWSRTAIAAAERRRDVAREERFRKFSQKLENLASKLEAIADDAAKIIGSHGGRQSRQKIMENETRMTLFKHNNSALQPHTPRASQTPRGGEGKKDMSVFALSLHLPTEQGDFCLLSDEGPLSFRTGPDTIVFTLGEQLQEWSCGEFKGAVGEINIEPEIQDDHEQGAYSVELKCSPSVLNHAVDRINTISITDQIFVVFVLLLIFSLISFIMLNYLGNFVLTCMN</sequence>
<keyword evidence="2" id="KW-0812">Transmembrane</keyword>
<comment type="caution">
    <text evidence="3">The sequence shown here is derived from an EMBL/GenBank/DDBJ whole genome shotgun (WGS) entry which is preliminary data.</text>
</comment>
<dbReference type="AlphaFoldDB" id="A0AAD8KPG6"/>
<feature type="transmembrane region" description="Helical" evidence="2">
    <location>
        <begin position="347"/>
        <end position="368"/>
    </location>
</feature>
<protein>
    <recommendedName>
        <fullName evidence="5">2-oxoglutarate (2OG) and Fe(II)-dependent oxygenase superfamily protein</fullName>
    </recommendedName>
</protein>
<keyword evidence="4" id="KW-1185">Reference proteome</keyword>
<proteinExistence type="predicted"/>
<evidence type="ECO:0000256" key="1">
    <source>
        <dbReference type="SAM" id="MobiDB-lite"/>
    </source>
</evidence>
<evidence type="ECO:0000256" key="2">
    <source>
        <dbReference type="SAM" id="Phobius"/>
    </source>
</evidence>
<feature type="region of interest" description="Disordered" evidence="1">
    <location>
        <begin position="226"/>
        <end position="245"/>
    </location>
</feature>
<organism evidence="3 4">
    <name type="scientific">Tagetes erecta</name>
    <name type="common">African marigold</name>
    <dbReference type="NCBI Taxonomy" id="13708"/>
    <lineage>
        <taxon>Eukaryota</taxon>
        <taxon>Viridiplantae</taxon>
        <taxon>Streptophyta</taxon>
        <taxon>Embryophyta</taxon>
        <taxon>Tracheophyta</taxon>
        <taxon>Spermatophyta</taxon>
        <taxon>Magnoliopsida</taxon>
        <taxon>eudicotyledons</taxon>
        <taxon>Gunneridae</taxon>
        <taxon>Pentapetalae</taxon>
        <taxon>asterids</taxon>
        <taxon>campanulids</taxon>
        <taxon>Asterales</taxon>
        <taxon>Asteraceae</taxon>
        <taxon>Asteroideae</taxon>
        <taxon>Heliantheae alliance</taxon>
        <taxon>Tageteae</taxon>
        <taxon>Tagetes</taxon>
    </lineage>
</organism>